<evidence type="ECO:0000256" key="6">
    <source>
        <dbReference type="ARBA" id="ARBA00023053"/>
    </source>
</evidence>
<keyword evidence="4 11" id="KW-0812">Transmembrane</keyword>
<evidence type="ECO:0000256" key="10">
    <source>
        <dbReference type="ARBA" id="ARBA00023303"/>
    </source>
</evidence>
<feature type="compositionally biased region" description="Basic residues" evidence="12">
    <location>
        <begin position="605"/>
        <end position="616"/>
    </location>
</feature>
<keyword evidence="2 11" id="KW-0813">Transport</keyword>
<evidence type="ECO:0000256" key="2">
    <source>
        <dbReference type="ARBA" id="ARBA00022448"/>
    </source>
</evidence>
<organism evidence="14">
    <name type="scientific">Capitella teleta</name>
    <name type="common">Polychaete worm</name>
    <dbReference type="NCBI Taxonomy" id="283909"/>
    <lineage>
        <taxon>Eukaryota</taxon>
        <taxon>Metazoa</taxon>
        <taxon>Spiralia</taxon>
        <taxon>Lophotrochozoa</taxon>
        <taxon>Annelida</taxon>
        <taxon>Polychaeta</taxon>
        <taxon>Sedentaria</taxon>
        <taxon>Scolecida</taxon>
        <taxon>Capitellidae</taxon>
        <taxon>Capitella</taxon>
    </lineage>
</organism>
<keyword evidence="5 13" id="KW-1133">Transmembrane helix</keyword>
<evidence type="ECO:0000256" key="7">
    <source>
        <dbReference type="ARBA" id="ARBA00023065"/>
    </source>
</evidence>
<dbReference type="GO" id="GO:0005886">
    <property type="term" value="C:plasma membrane"/>
    <property type="evidence" value="ECO:0007669"/>
    <property type="project" value="TreeGrafter"/>
</dbReference>
<keyword evidence="9 11" id="KW-0739">Sodium transport</keyword>
<reference evidence="16" key="1">
    <citation type="submission" date="2012-12" db="EMBL/GenBank/DDBJ databases">
        <authorList>
            <person name="Hellsten U."/>
            <person name="Grimwood J."/>
            <person name="Chapman J.A."/>
            <person name="Shapiro H."/>
            <person name="Aerts A."/>
            <person name="Otillar R.P."/>
            <person name="Terry A.Y."/>
            <person name="Boore J.L."/>
            <person name="Simakov O."/>
            <person name="Marletaz F."/>
            <person name="Cho S.-J."/>
            <person name="Edsinger-Gonzales E."/>
            <person name="Havlak P."/>
            <person name="Kuo D.-H."/>
            <person name="Larsson T."/>
            <person name="Lv J."/>
            <person name="Arendt D."/>
            <person name="Savage R."/>
            <person name="Osoegawa K."/>
            <person name="de Jong P."/>
            <person name="Lindberg D.R."/>
            <person name="Seaver E.C."/>
            <person name="Weisblat D.A."/>
            <person name="Putnam N.H."/>
            <person name="Grigoriev I.V."/>
            <person name="Rokhsar D.S."/>
        </authorList>
    </citation>
    <scope>NUCLEOTIDE SEQUENCE</scope>
    <source>
        <strain evidence="16">I ESC-2004</strain>
    </source>
</reference>
<dbReference type="EMBL" id="KB309561">
    <property type="protein sequence ID" value="ELT93943.1"/>
    <property type="molecule type" value="Genomic_DNA"/>
</dbReference>
<dbReference type="EMBL" id="AMQN01012506">
    <property type="status" value="NOT_ANNOTATED_CDS"/>
    <property type="molecule type" value="Genomic_DNA"/>
</dbReference>
<dbReference type="InterPro" id="IPR020903">
    <property type="entry name" value="ENaC_CS"/>
</dbReference>
<comment type="subcellular location">
    <subcellularLocation>
        <location evidence="1">Membrane</location>
        <topology evidence="1">Multi-pass membrane protein</topology>
    </subcellularLocation>
</comment>
<evidence type="ECO:0000256" key="4">
    <source>
        <dbReference type="ARBA" id="ARBA00022692"/>
    </source>
</evidence>
<reference evidence="14 16" key="2">
    <citation type="journal article" date="2013" name="Nature">
        <title>Insights into bilaterian evolution from three spiralian genomes.</title>
        <authorList>
            <person name="Simakov O."/>
            <person name="Marletaz F."/>
            <person name="Cho S.J."/>
            <person name="Edsinger-Gonzales E."/>
            <person name="Havlak P."/>
            <person name="Hellsten U."/>
            <person name="Kuo D.H."/>
            <person name="Larsson T."/>
            <person name="Lv J."/>
            <person name="Arendt D."/>
            <person name="Savage R."/>
            <person name="Osoegawa K."/>
            <person name="de Jong P."/>
            <person name="Grimwood J."/>
            <person name="Chapman J.A."/>
            <person name="Shapiro H."/>
            <person name="Aerts A."/>
            <person name="Otillar R.P."/>
            <person name="Terry A.Y."/>
            <person name="Boore J.L."/>
            <person name="Grigoriev I.V."/>
            <person name="Lindberg D.R."/>
            <person name="Seaver E.C."/>
            <person name="Weisblat D.A."/>
            <person name="Putnam N.H."/>
            <person name="Rokhsar D.S."/>
        </authorList>
    </citation>
    <scope>NUCLEOTIDE SEQUENCE</scope>
    <source>
        <strain evidence="14 16">I ESC-2004</strain>
    </source>
</reference>
<dbReference type="PANTHER" id="PTHR11690">
    <property type="entry name" value="AMILORIDE-SENSITIVE SODIUM CHANNEL-RELATED"/>
    <property type="match status" value="1"/>
</dbReference>
<keyword evidence="7 11" id="KW-0406">Ion transport</keyword>
<name>R7TJE9_CAPTE</name>
<keyword evidence="3 11" id="KW-0894">Sodium channel</keyword>
<dbReference type="GO" id="GO:0015280">
    <property type="term" value="F:ligand-gated sodium channel activity"/>
    <property type="evidence" value="ECO:0007669"/>
    <property type="project" value="TreeGrafter"/>
</dbReference>
<evidence type="ECO:0000256" key="5">
    <source>
        <dbReference type="ARBA" id="ARBA00022989"/>
    </source>
</evidence>
<proteinExistence type="inferred from homology"/>
<keyword evidence="16" id="KW-1185">Reference proteome</keyword>
<dbReference type="Pfam" id="PF00858">
    <property type="entry name" value="ASC"/>
    <property type="match status" value="1"/>
</dbReference>
<dbReference type="InterPro" id="IPR001873">
    <property type="entry name" value="ENaC"/>
</dbReference>
<feature type="region of interest" description="Disordered" evidence="12">
    <location>
        <begin position="521"/>
        <end position="632"/>
    </location>
</feature>
<dbReference type="PRINTS" id="PR01078">
    <property type="entry name" value="AMINACHANNEL"/>
</dbReference>
<evidence type="ECO:0000313" key="15">
    <source>
        <dbReference type="EnsemblMetazoa" id="CapteP185240"/>
    </source>
</evidence>
<gene>
    <name evidence="14" type="ORF">CAPTEDRAFT_185240</name>
</gene>
<dbReference type="OrthoDB" id="6021021at2759"/>
<dbReference type="AlphaFoldDB" id="R7TJE9"/>
<dbReference type="HOGENOM" id="CLU_020415_3_1_1"/>
<evidence type="ECO:0000256" key="11">
    <source>
        <dbReference type="RuleBase" id="RU000679"/>
    </source>
</evidence>
<keyword evidence="6" id="KW-0915">Sodium</keyword>
<dbReference type="Gene3D" id="2.60.470.10">
    <property type="entry name" value="Acid-sensing ion channels like domains"/>
    <property type="match status" value="1"/>
</dbReference>
<protein>
    <submittedName>
        <fullName evidence="14 15">Uncharacterized protein</fullName>
    </submittedName>
</protein>
<keyword evidence="8 13" id="KW-0472">Membrane</keyword>
<evidence type="ECO:0000256" key="9">
    <source>
        <dbReference type="ARBA" id="ARBA00023201"/>
    </source>
</evidence>
<dbReference type="STRING" id="283909.R7TJE9"/>
<dbReference type="OMA" id="EFFYYCT"/>
<evidence type="ECO:0000256" key="8">
    <source>
        <dbReference type="ARBA" id="ARBA00023136"/>
    </source>
</evidence>
<reference evidence="15" key="3">
    <citation type="submission" date="2015-06" db="UniProtKB">
        <authorList>
            <consortium name="EnsemblMetazoa"/>
        </authorList>
    </citation>
    <scope>IDENTIFICATION</scope>
</reference>
<feature type="transmembrane region" description="Helical" evidence="13">
    <location>
        <begin position="45"/>
        <end position="65"/>
    </location>
</feature>
<dbReference type="Gene3D" id="1.10.287.770">
    <property type="entry name" value="YojJ-like"/>
    <property type="match status" value="1"/>
</dbReference>
<keyword evidence="10 11" id="KW-0407">Ion channel</keyword>
<dbReference type="PROSITE" id="PS01206">
    <property type="entry name" value="ASC"/>
    <property type="match status" value="1"/>
</dbReference>
<evidence type="ECO:0000256" key="1">
    <source>
        <dbReference type="ARBA" id="ARBA00004141"/>
    </source>
</evidence>
<sequence length="658" mass="74006">MTFTIWYPLGDLELCYRHSTLTEESTFSLSMRVLEGCGTKPKRRLAVGLTIDVIVLNVCFAYASTGWCKRTFYFVITILAIGAWAYHTYAILTDYLKFDSSLDVEIVHAPKLEFPAVTVCNQNAIRKINYYDPEGLADNEDYELSTEMDRRVKVRNKIDVEVSDINDDAALYELGHQLEDFVVDCEYNQYECYNGTYTSFYNWQYGNCFTFNNKGNTLLSTNTGPIYGQSTICRNEIVIACVILGFRLTFNIEQDEYVGDLTSKAGVRVMVHPKTTMPFPENNGVDVAPGVATAIGIRKVNIQWLGGRYGECVSPAISHTDINVYESLYPSTAYTREACDNTCFQQQMISICGCADSRYPDQGLAIGSANAAVVSCDPSNEAQADCAYDVEAQFRNGSLACSSCKKSCREEYYIRTISSSVWPSNSYKAELELELENSPDLKKIKDDGTISQNLGLLEIYYEDLNYENMVEIPAYDDTQFMADFGGAIGLWLGASMITVFEFLEYFLDLWLVCCCGCGRRSRGQSKGQRGQPRKKVDAVNSPSPVKRPLTAAAHKKHEQTPHNTNSDPVVLVYPTPDSRPRYGDPVNPYQEPSPHHSPQMAARPRSNRASRLRPKKAVNPTNIPRNHGYGPERHFMRPMNEYSTSDYFAPAYDAYDGF</sequence>
<dbReference type="Proteomes" id="UP000014760">
    <property type="component" value="Unassembled WGS sequence"/>
</dbReference>
<evidence type="ECO:0000313" key="14">
    <source>
        <dbReference type="EMBL" id="ELT93943.1"/>
    </source>
</evidence>
<accession>R7TJE9</accession>
<evidence type="ECO:0000313" key="16">
    <source>
        <dbReference type="Proteomes" id="UP000014760"/>
    </source>
</evidence>
<evidence type="ECO:0000256" key="13">
    <source>
        <dbReference type="SAM" id="Phobius"/>
    </source>
</evidence>
<comment type="similarity">
    <text evidence="11">Belongs to the amiloride-sensitive sodium channel (TC 1.A.6) family.</text>
</comment>
<feature type="transmembrane region" description="Helical" evidence="13">
    <location>
        <begin position="71"/>
        <end position="92"/>
    </location>
</feature>
<dbReference type="EnsemblMetazoa" id="CapteT185240">
    <property type="protein sequence ID" value="CapteP185240"/>
    <property type="gene ID" value="CapteG185240"/>
</dbReference>
<evidence type="ECO:0000256" key="12">
    <source>
        <dbReference type="SAM" id="MobiDB-lite"/>
    </source>
</evidence>
<dbReference type="PANTHER" id="PTHR11690:SF248">
    <property type="entry name" value="PICKPOCKET 17, ISOFORM A"/>
    <property type="match status" value="1"/>
</dbReference>
<evidence type="ECO:0000256" key="3">
    <source>
        <dbReference type="ARBA" id="ARBA00022461"/>
    </source>
</evidence>